<accession>A0A1C3VZA6</accession>
<reference evidence="2" key="1">
    <citation type="submission" date="2016-08" db="EMBL/GenBank/DDBJ databases">
        <authorList>
            <person name="Varghese N."/>
            <person name="Submissions Spin"/>
        </authorList>
    </citation>
    <scope>NUCLEOTIDE SEQUENCE [LARGE SCALE GENOMIC DNA]</scope>
    <source>
        <strain evidence="2">HAMBI 2971</strain>
    </source>
</reference>
<dbReference type="AlphaFoldDB" id="A0A1C3VZA6"/>
<name>A0A1C3VZA6_9HYPH</name>
<gene>
    <name evidence="1" type="ORF">GA0061102_102043</name>
</gene>
<dbReference type="Proteomes" id="UP000199435">
    <property type="component" value="Unassembled WGS sequence"/>
</dbReference>
<proteinExistence type="predicted"/>
<keyword evidence="2" id="KW-1185">Reference proteome</keyword>
<dbReference type="EMBL" id="FMAH01000020">
    <property type="protein sequence ID" value="SCB32975.1"/>
    <property type="molecule type" value="Genomic_DNA"/>
</dbReference>
<evidence type="ECO:0000313" key="1">
    <source>
        <dbReference type="EMBL" id="SCB32975.1"/>
    </source>
</evidence>
<evidence type="ECO:0000313" key="2">
    <source>
        <dbReference type="Proteomes" id="UP000199435"/>
    </source>
</evidence>
<sequence>MAGVRVATLGHFRSHFFQAVIVSASEDRRAARAFPLFFESRKRSIFLFPYAFRTENRCALFLEML</sequence>
<organism evidence="1 2">
    <name type="scientific">Rhizobium miluonense</name>
    <dbReference type="NCBI Taxonomy" id="411945"/>
    <lineage>
        <taxon>Bacteria</taxon>
        <taxon>Pseudomonadati</taxon>
        <taxon>Pseudomonadota</taxon>
        <taxon>Alphaproteobacteria</taxon>
        <taxon>Hyphomicrobiales</taxon>
        <taxon>Rhizobiaceae</taxon>
        <taxon>Rhizobium/Agrobacterium group</taxon>
        <taxon>Rhizobium</taxon>
    </lineage>
</organism>
<protein>
    <submittedName>
        <fullName evidence="1">Uncharacterized protein</fullName>
    </submittedName>
</protein>